<comment type="subcellular location">
    <subcellularLocation>
        <location evidence="1">Cell outer membrane</location>
        <topology evidence="1">Multi-pass membrane protein</topology>
    </subcellularLocation>
</comment>
<name>A0A3B1AIX7_9ZZZZ</name>
<dbReference type="GO" id="GO:0046930">
    <property type="term" value="C:pore complex"/>
    <property type="evidence" value="ECO:0007669"/>
    <property type="project" value="UniProtKB-KW"/>
</dbReference>
<dbReference type="PROSITE" id="PS51257">
    <property type="entry name" value="PROKAR_LIPOPROTEIN"/>
    <property type="match status" value="1"/>
</dbReference>
<gene>
    <name evidence="17" type="ORF">MNBD_GAMMA23-59</name>
</gene>
<dbReference type="PANTHER" id="PTHR33619">
    <property type="entry name" value="POLYSACCHARIDE EXPORT PROTEIN GFCE-RELATED"/>
    <property type="match status" value="1"/>
</dbReference>
<evidence type="ECO:0000256" key="7">
    <source>
        <dbReference type="ARBA" id="ARBA00022729"/>
    </source>
</evidence>
<evidence type="ECO:0000256" key="8">
    <source>
        <dbReference type="ARBA" id="ARBA00023047"/>
    </source>
</evidence>
<dbReference type="EMBL" id="UOFT01000065">
    <property type="protein sequence ID" value="VAW98319.1"/>
    <property type="molecule type" value="Genomic_DNA"/>
</dbReference>
<dbReference type="Gene3D" id="3.10.560.10">
    <property type="entry name" value="Outer membrane lipoprotein wza domain like"/>
    <property type="match status" value="1"/>
</dbReference>
<evidence type="ECO:0000256" key="12">
    <source>
        <dbReference type="ARBA" id="ARBA00023139"/>
    </source>
</evidence>
<keyword evidence="10" id="KW-0626">Porin</keyword>
<evidence type="ECO:0000256" key="3">
    <source>
        <dbReference type="ARBA" id="ARBA00022448"/>
    </source>
</evidence>
<organism evidence="17">
    <name type="scientific">hydrothermal vent metagenome</name>
    <dbReference type="NCBI Taxonomy" id="652676"/>
    <lineage>
        <taxon>unclassified sequences</taxon>
        <taxon>metagenomes</taxon>
        <taxon>ecological metagenomes</taxon>
    </lineage>
</organism>
<dbReference type="InterPro" id="IPR049712">
    <property type="entry name" value="Poly_export"/>
</dbReference>
<dbReference type="Pfam" id="PF02563">
    <property type="entry name" value="Poly_export"/>
    <property type="match status" value="1"/>
</dbReference>
<keyword evidence="5" id="KW-0762">Sugar transport</keyword>
<keyword evidence="4" id="KW-1134">Transmembrane beta strand</keyword>
<dbReference type="AlphaFoldDB" id="A0A3B1AIX7"/>
<comment type="similarity">
    <text evidence="2">Belongs to the BexD/CtrA/VexA family.</text>
</comment>
<keyword evidence="8" id="KW-0625">Polysaccharide transport</keyword>
<evidence type="ECO:0000259" key="15">
    <source>
        <dbReference type="Pfam" id="PF02563"/>
    </source>
</evidence>
<keyword evidence="3" id="KW-0813">Transport</keyword>
<evidence type="ECO:0000256" key="10">
    <source>
        <dbReference type="ARBA" id="ARBA00023114"/>
    </source>
</evidence>
<evidence type="ECO:0000256" key="1">
    <source>
        <dbReference type="ARBA" id="ARBA00004571"/>
    </source>
</evidence>
<dbReference type="Pfam" id="PF22461">
    <property type="entry name" value="SLBB_2"/>
    <property type="match status" value="1"/>
</dbReference>
<evidence type="ECO:0000256" key="6">
    <source>
        <dbReference type="ARBA" id="ARBA00022692"/>
    </source>
</evidence>
<dbReference type="GO" id="GO:0015159">
    <property type="term" value="F:polysaccharide transmembrane transporter activity"/>
    <property type="evidence" value="ECO:0007669"/>
    <property type="project" value="InterPro"/>
</dbReference>
<feature type="domain" description="SLBB" evidence="16">
    <location>
        <begin position="122"/>
        <end position="203"/>
    </location>
</feature>
<keyword evidence="14" id="KW-0449">Lipoprotein</keyword>
<dbReference type="PANTHER" id="PTHR33619:SF3">
    <property type="entry name" value="POLYSACCHARIDE EXPORT PROTEIN GFCE-RELATED"/>
    <property type="match status" value="1"/>
</dbReference>
<keyword evidence="11" id="KW-0472">Membrane</keyword>
<dbReference type="InterPro" id="IPR054765">
    <property type="entry name" value="SLBB_dom"/>
</dbReference>
<feature type="domain" description="Polysaccharide export protein N-terminal" evidence="15">
    <location>
        <begin position="40"/>
        <end position="114"/>
    </location>
</feature>
<keyword evidence="6" id="KW-0812">Transmembrane</keyword>
<dbReference type="NCBIfam" id="TIGR03027">
    <property type="entry name" value="pepcterm_export"/>
    <property type="match status" value="1"/>
</dbReference>
<keyword evidence="13" id="KW-0998">Cell outer membrane</keyword>
<evidence type="ECO:0000256" key="5">
    <source>
        <dbReference type="ARBA" id="ARBA00022597"/>
    </source>
</evidence>
<dbReference type="InterPro" id="IPR003715">
    <property type="entry name" value="Poly_export_N"/>
</dbReference>
<dbReference type="GO" id="GO:0009279">
    <property type="term" value="C:cell outer membrane"/>
    <property type="evidence" value="ECO:0007669"/>
    <property type="project" value="UniProtKB-SubCell"/>
</dbReference>
<reference evidence="17" key="1">
    <citation type="submission" date="2018-06" db="EMBL/GenBank/DDBJ databases">
        <authorList>
            <person name="Zhirakovskaya E."/>
        </authorList>
    </citation>
    <scope>NUCLEOTIDE SEQUENCE</scope>
</reference>
<evidence type="ECO:0000256" key="2">
    <source>
        <dbReference type="ARBA" id="ARBA00009450"/>
    </source>
</evidence>
<keyword evidence="12" id="KW-0564">Palmitate</keyword>
<evidence type="ECO:0000256" key="4">
    <source>
        <dbReference type="ARBA" id="ARBA00022452"/>
    </source>
</evidence>
<evidence type="ECO:0000259" key="16">
    <source>
        <dbReference type="Pfam" id="PF22461"/>
    </source>
</evidence>
<protein>
    <submittedName>
        <fullName evidence="17">FIG123464: Polysaccharide export protein</fullName>
    </submittedName>
</protein>
<proteinExistence type="inferred from homology"/>
<keyword evidence="7" id="KW-0732">Signal</keyword>
<evidence type="ECO:0000256" key="13">
    <source>
        <dbReference type="ARBA" id="ARBA00023237"/>
    </source>
</evidence>
<evidence type="ECO:0000256" key="9">
    <source>
        <dbReference type="ARBA" id="ARBA00023065"/>
    </source>
</evidence>
<dbReference type="GO" id="GO:0015288">
    <property type="term" value="F:porin activity"/>
    <property type="evidence" value="ECO:0007669"/>
    <property type="project" value="UniProtKB-KW"/>
</dbReference>
<evidence type="ECO:0000256" key="14">
    <source>
        <dbReference type="ARBA" id="ARBA00023288"/>
    </source>
</evidence>
<sequence length="208" mass="22600">MSSYKVVTRLIGIGLIVVLSACSSTPNSTSDGLDKPVASSVSEYLIGAGDQLNVFVWRNSDISITIPVRPDGRISTPLVEDMIAVGKTPTRLARDIEKRISKYIRNPQVTVIVTNFVGSLKQQIRVIGQATRPQSLPYRKQLTLLDVMIQVGGLTEFAAGNKAKIIRTTNGANTEISARLNDLIKSGDIGANRVMHPGDILIIPESWF</sequence>
<dbReference type="GO" id="GO:0006811">
    <property type="term" value="P:monoatomic ion transport"/>
    <property type="evidence" value="ECO:0007669"/>
    <property type="project" value="UniProtKB-KW"/>
</dbReference>
<dbReference type="InterPro" id="IPR017477">
    <property type="entry name" value="PEP-CTERM_polysacc_export"/>
</dbReference>
<keyword evidence="9" id="KW-0406">Ion transport</keyword>
<evidence type="ECO:0000313" key="17">
    <source>
        <dbReference type="EMBL" id="VAW98319.1"/>
    </source>
</evidence>
<accession>A0A3B1AIX7</accession>
<evidence type="ECO:0000256" key="11">
    <source>
        <dbReference type="ARBA" id="ARBA00023136"/>
    </source>
</evidence>